<reference evidence="2" key="1">
    <citation type="submission" date="2014-11" db="EMBL/GenBank/DDBJ databases">
        <authorList>
            <person name="Amaro Gonzalez C."/>
        </authorList>
    </citation>
    <scope>NUCLEOTIDE SEQUENCE</scope>
</reference>
<keyword evidence="1" id="KW-1133">Transmembrane helix</keyword>
<keyword evidence="1" id="KW-0472">Membrane</keyword>
<organism evidence="2">
    <name type="scientific">Anguilla anguilla</name>
    <name type="common">European freshwater eel</name>
    <name type="synonym">Muraena anguilla</name>
    <dbReference type="NCBI Taxonomy" id="7936"/>
    <lineage>
        <taxon>Eukaryota</taxon>
        <taxon>Metazoa</taxon>
        <taxon>Chordata</taxon>
        <taxon>Craniata</taxon>
        <taxon>Vertebrata</taxon>
        <taxon>Euteleostomi</taxon>
        <taxon>Actinopterygii</taxon>
        <taxon>Neopterygii</taxon>
        <taxon>Teleostei</taxon>
        <taxon>Anguilliformes</taxon>
        <taxon>Anguillidae</taxon>
        <taxon>Anguilla</taxon>
    </lineage>
</organism>
<evidence type="ECO:0000256" key="1">
    <source>
        <dbReference type="SAM" id="Phobius"/>
    </source>
</evidence>
<protein>
    <submittedName>
        <fullName evidence="2">Uncharacterized protein</fullName>
    </submittedName>
</protein>
<proteinExistence type="predicted"/>
<accession>A0A0E9VIM6</accession>
<evidence type="ECO:0000313" key="2">
    <source>
        <dbReference type="EMBL" id="JAH77989.1"/>
    </source>
</evidence>
<name>A0A0E9VIM6_ANGAN</name>
<sequence>MTTASSKRNGTFFCSFYLFPILHLNIAGYHILEMALDPITVDLRSNLFITYIST</sequence>
<dbReference type="EMBL" id="GBXM01030588">
    <property type="protein sequence ID" value="JAH77989.1"/>
    <property type="molecule type" value="Transcribed_RNA"/>
</dbReference>
<keyword evidence="1" id="KW-0812">Transmembrane</keyword>
<dbReference type="AlphaFoldDB" id="A0A0E9VIM6"/>
<reference evidence="2" key="2">
    <citation type="journal article" date="2015" name="Fish Shellfish Immunol.">
        <title>Early steps in the European eel (Anguilla anguilla)-Vibrio vulnificus interaction in the gills: Role of the RtxA13 toxin.</title>
        <authorList>
            <person name="Callol A."/>
            <person name="Pajuelo D."/>
            <person name="Ebbesson L."/>
            <person name="Teles M."/>
            <person name="MacKenzie S."/>
            <person name="Amaro C."/>
        </authorList>
    </citation>
    <scope>NUCLEOTIDE SEQUENCE</scope>
</reference>
<feature type="transmembrane region" description="Helical" evidence="1">
    <location>
        <begin position="12"/>
        <end position="32"/>
    </location>
</feature>